<evidence type="ECO:0000256" key="8">
    <source>
        <dbReference type="ARBA" id="ARBA00023125"/>
    </source>
</evidence>
<dbReference type="PROSITE" id="PS00764">
    <property type="entry name" value="ENDONUCLEASE_III_1"/>
    <property type="match status" value="1"/>
</dbReference>
<dbReference type="OrthoDB" id="9800977at2"/>
<keyword evidence="8 12" id="KW-0238">DNA-binding</keyword>
<dbReference type="Pfam" id="PF00633">
    <property type="entry name" value="HHH"/>
    <property type="match status" value="1"/>
</dbReference>
<dbReference type="InterPro" id="IPR003651">
    <property type="entry name" value="Endonuclease3_FeS-loop_motif"/>
</dbReference>
<dbReference type="EMBL" id="SRME01000002">
    <property type="protein sequence ID" value="TGG88413.1"/>
    <property type="molecule type" value="Genomic_DNA"/>
</dbReference>
<dbReference type="InterPro" id="IPR004036">
    <property type="entry name" value="Endonuclease-III-like_CS2"/>
</dbReference>
<dbReference type="EC" id="4.2.99.18" evidence="12"/>
<keyword evidence="14" id="KW-0540">Nuclease</keyword>
<dbReference type="FunFam" id="1.10.340.30:FF:000001">
    <property type="entry name" value="Endonuclease III"/>
    <property type="match status" value="1"/>
</dbReference>
<evidence type="ECO:0000256" key="12">
    <source>
        <dbReference type="HAMAP-Rule" id="MF_00942"/>
    </source>
</evidence>
<evidence type="ECO:0000256" key="6">
    <source>
        <dbReference type="ARBA" id="ARBA00023004"/>
    </source>
</evidence>
<dbReference type="EMBL" id="FMYV01000002">
    <property type="protein sequence ID" value="SDC25587.1"/>
    <property type="molecule type" value="Genomic_DNA"/>
</dbReference>
<evidence type="ECO:0000256" key="4">
    <source>
        <dbReference type="ARBA" id="ARBA00022763"/>
    </source>
</evidence>
<dbReference type="GO" id="GO:0019104">
    <property type="term" value="F:DNA N-glycosylase activity"/>
    <property type="evidence" value="ECO:0007669"/>
    <property type="project" value="UniProtKB-UniRule"/>
</dbReference>
<dbReference type="PROSITE" id="PS01155">
    <property type="entry name" value="ENDONUCLEASE_III_2"/>
    <property type="match status" value="1"/>
</dbReference>
<keyword evidence="10 12" id="KW-0456">Lyase</keyword>
<evidence type="ECO:0000256" key="3">
    <source>
        <dbReference type="ARBA" id="ARBA00022723"/>
    </source>
</evidence>
<feature type="binding site" evidence="12">
    <location>
        <position position="189"/>
    </location>
    <ligand>
        <name>[4Fe-4S] cluster</name>
        <dbReference type="ChEBI" id="CHEBI:49883"/>
    </ligand>
</feature>
<comment type="similarity">
    <text evidence="1 12">Belongs to the Nth/MutY family.</text>
</comment>
<protein>
    <recommendedName>
        <fullName evidence="12">Endonuclease III</fullName>
        <ecNumber evidence="12">4.2.99.18</ecNumber>
    </recommendedName>
    <alternativeName>
        <fullName evidence="12">DNA-(apurinic or apyrimidinic site) lyase</fullName>
    </alternativeName>
</protein>
<evidence type="ECO:0000256" key="9">
    <source>
        <dbReference type="ARBA" id="ARBA00023204"/>
    </source>
</evidence>
<keyword evidence="9 12" id="KW-0234">DNA repair</keyword>
<dbReference type="HAMAP" id="MF_00942">
    <property type="entry name" value="Nth"/>
    <property type="match status" value="1"/>
</dbReference>
<dbReference type="GO" id="GO:0046872">
    <property type="term" value="F:metal ion binding"/>
    <property type="evidence" value="ECO:0007669"/>
    <property type="project" value="UniProtKB-KW"/>
</dbReference>
<evidence type="ECO:0000313" key="17">
    <source>
        <dbReference type="Proteomes" id="UP000297288"/>
    </source>
</evidence>
<evidence type="ECO:0000313" key="15">
    <source>
        <dbReference type="EMBL" id="TGG88413.1"/>
    </source>
</evidence>
<gene>
    <name evidence="12 15" type="primary">nth</name>
    <name evidence="15" type="ORF">E4650_05050</name>
    <name evidence="14" type="ORF">SAMN04488588_0728</name>
</gene>
<dbReference type="GO" id="GO:0003677">
    <property type="term" value="F:DNA binding"/>
    <property type="evidence" value="ECO:0007669"/>
    <property type="project" value="UniProtKB-UniRule"/>
</dbReference>
<evidence type="ECO:0000256" key="11">
    <source>
        <dbReference type="ARBA" id="ARBA00023295"/>
    </source>
</evidence>
<feature type="binding site" evidence="12">
    <location>
        <position position="182"/>
    </location>
    <ligand>
        <name>[4Fe-4S] cluster</name>
        <dbReference type="ChEBI" id="CHEBI:49883"/>
    </ligand>
</feature>
<comment type="catalytic activity">
    <reaction evidence="12">
        <text>2'-deoxyribonucleotide-(2'-deoxyribose 5'-phosphate)-2'-deoxyribonucleotide-DNA = a 3'-end 2'-deoxyribonucleotide-(2,3-dehydro-2,3-deoxyribose 5'-phosphate)-DNA + a 5'-end 5'-phospho-2'-deoxyribonucleoside-DNA + H(+)</text>
        <dbReference type="Rhea" id="RHEA:66592"/>
        <dbReference type="Rhea" id="RHEA-COMP:13180"/>
        <dbReference type="Rhea" id="RHEA-COMP:16897"/>
        <dbReference type="Rhea" id="RHEA-COMP:17067"/>
        <dbReference type="ChEBI" id="CHEBI:15378"/>
        <dbReference type="ChEBI" id="CHEBI:136412"/>
        <dbReference type="ChEBI" id="CHEBI:157695"/>
        <dbReference type="ChEBI" id="CHEBI:167181"/>
        <dbReference type="EC" id="4.2.99.18"/>
    </reaction>
</comment>
<keyword evidence="6 12" id="KW-0408">Iron</keyword>
<dbReference type="InterPro" id="IPR004035">
    <property type="entry name" value="Endouclease-III_FeS-bd_BS"/>
</dbReference>
<evidence type="ECO:0000256" key="2">
    <source>
        <dbReference type="ARBA" id="ARBA00022485"/>
    </source>
</evidence>
<dbReference type="Gene3D" id="1.10.1670.10">
    <property type="entry name" value="Helix-hairpin-Helix base-excision DNA repair enzymes (C-terminal)"/>
    <property type="match status" value="1"/>
</dbReference>
<keyword evidence="11 12" id="KW-0326">Glycosidase</keyword>
<feature type="domain" description="HhH-GPD" evidence="13">
    <location>
        <begin position="33"/>
        <end position="180"/>
    </location>
</feature>
<feature type="binding site" evidence="12">
    <location>
        <position position="198"/>
    </location>
    <ligand>
        <name>[4Fe-4S] cluster</name>
        <dbReference type="ChEBI" id="CHEBI:49883"/>
    </ligand>
</feature>
<keyword evidence="14" id="KW-0255">Endonuclease</keyword>
<evidence type="ECO:0000313" key="14">
    <source>
        <dbReference type="EMBL" id="SDC25587.1"/>
    </source>
</evidence>
<dbReference type="SMART" id="SM00525">
    <property type="entry name" value="FES"/>
    <property type="match status" value="1"/>
</dbReference>
<evidence type="ECO:0000256" key="5">
    <source>
        <dbReference type="ARBA" id="ARBA00022801"/>
    </source>
</evidence>
<keyword evidence="2 12" id="KW-0004">4Fe-4S</keyword>
<dbReference type="Pfam" id="PF10576">
    <property type="entry name" value="EndIII_4Fe-2S"/>
    <property type="match status" value="1"/>
</dbReference>
<dbReference type="Proteomes" id="UP000199322">
    <property type="component" value="Unassembled WGS sequence"/>
</dbReference>
<dbReference type="NCBIfam" id="TIGR01083">
    <property type="entry name" value="nth"/>
    <property type="match status" value="1"/>
</dbReference>
<evidence type="ECO:0000256" key="10">
    <source>
        <dbReference type="ARBA" id="ARBA00023239"/>
    </source>
</evidence>
<dbReference type="InterPro" id="IPR023170">
    <property type="entry name" value="HhH_base_excis_C"/>
</dbReference>
<proteinExistence type="inferred from homology"/>
<dbReference type="PANTHER" id="PTHR10359">
    <property type="entry name" value="A/G-SPECIFIC ADENINE GLYCOSYLASE/ENDONUCLEASE III"/>
    <property type="match status" value="1"/>
</dbReference>
<dbReference type="FunFam" id="1.10.1670.10:FF:000001">
    <property type="entry name" value="Endonuclease III"/>
    <property type="match status" value="1"/>
</dbReference>
<sequence length="209" mass="24093">MRNYDKEAKIIIENFPYLHEFTDPYIVLVSTVLSQRTKDENTRKATIRLFEKYKGINEIAKLNPEDIYDLIKPAGMYKQKSERIINLSKIIVEQYNSKVPENINDLIKLPGVGRKTANIVLYVSFGQEAMAVDTHVHRIANRLGWIDTKKPEDSELEIMEIISKEFWGPLNGSMVAFGQQVCKPRNPKCNKCPLNGFCDYYKENSSEVV</sequence>
<dbReference type="GO" id="GO:0051539">
    <property type="term" value="F:4 iron, 4 sulfur cluster binding"/>
    <property type="evidence" value="ECO:0007669"/>
    <property type="project" value="UniProtKB-UniRule"/>
</dbReference>
<dbReference type="PANTHER" id="PTHR10359:SF18">
    <property type="entry name" value="ENDONUCLEASE III"/>
    <property type="match status" value="1"/>
</dbReference>
<reference evidence="15 17" key="2">
    <citation type="submission" date="2019-04" db="EMBL/GenBank/DDBJ databases">
        <title>Draft genome sequence data and analysis of a Fermenting Bacterium, Geotoga petraea strain HO-Geo1, isolated from heavy-oil petroleum reservoir in Russia.</title>
        <authorList>
            <person name="Grouzdev D.S."/>
            <person name="Semenova E.M."/>
            <person name="Sokolova D.S."/>
            <person name="Tourova T.P."/>
            <person name="Poltaraus A.B."/>
            <person name="Nazina T.N."/>
        </authorList>
    </citation>
    <scope>NUCLEOTIDE SEQUENCE [LARGE SCALE GENOMIC DNA]</scope>
    <source>
        <strain evidence="15 17">HO-Geo1</strain>
    </source>
</reference>
<dbReference type="GO" id="GO:0140078">
    <property type="term" value="F:class I DNA-(apurinic or apyrimidinic site) endonuclease activity"/>
    <property type="evidence" value="ECO:0007669"/>
    <property type="project" value="UniProtKB-EC"/>
</dbReference>
<organism evidence="14 16">
    <name type="scientific">Geotoga petraea</name>
    <dbReference type="NCBI Taxonomy" id="28234"/>
    <lineage>
        <taxon>Bacteria</taxon>
        <taxon>Thermotogati</taxon>
        <taxon>Thermotogota</taxon>
        <taxon>Thermotogae</taxon>
        <taxon>Petrotogales</taxon>
        <taxon>Petrotogaceae</taxon>
        <taxon>Geotoga</taxon>
    </lineage>
</organism>
<name>A0A1G6K3R4_9BACT</name>
<comment type="function">
    <text evidence="12">DNA repair enzyme that has both DNA N-glycosylase activity and AP-lyase activity. The DNA N-glycosylase activity releases various damaged pyrimidines from DNA by cleaving the N-glycosidic bond, leaving an AP (apurinic/apyrimidinic) site. The AP-lyase activity cleaves the phosphodiester bond 3' to the AP site by a beta-elimination, leaving a 3'-terminal unsaturated sugar and a product with a terminal 5'-phosphate.</text>
</comment>
<dbReference type="SUPFAM" id="SSF48150">
    <property type="entry name" value="DNA-glycosylase"/>
    <property type="match status" value="1"/>
</dbReference>
<dbReference type="InterPro" id="IPR000445">
    <property type="entry name" value="HhH_motif"/>
</dbReference>
<accession>A0A1G6K3R4</accession>
<dbReference type="Pfam" id="PF00730">
    <property type="entry name" value="HhH-GPD"/>
    <property type="match status" value="1"/>
</dbReference>
<dbReference type="AlphaFoldDB" id="A0A1G6K3R4"/>
<evidence type="ECO:0000259" key="13">
    <source>
        <dbReference type="SMART" id="SM00478"/>
    </source>
</evidence>
<dbReference type="InterPro" id="IPR011257">
    <property type="entry name" value="DNA_glycosylase"/>
</dbReference>
<dbReference type="STRING" id="28234.SAMN04488588_0728"/>
<dbReference type="Gene3D" id="1.10.340.30">
    <property type="entry name" value="Hypothetical protein, domain 2"/>
    <property type="match status" value="1"/>
</dbReference>
<evidence type="ECO:0000256" key="1">
    <source>
        <dbReference type="ARBA" id="ARBA00008343"/>
    </source>
</evidence>
<keyword evidence="3 12" id="KW-0479">Metal-binding</keyword>
<keyword evidence="5 12" id="KW-0378">Hydrolase</keyword>
<dbReference type="InterPro" id="IPR003265">
    <property type="entry name" value="HhH-GPD_domain"/>
</dbReference>
<dbReference type="CDD" id="cd00056">
    <property type="entry name" value="ENDO3c"/>
    <property type="match status" value="1"/>
</dbReference>
<evidence type="ECO:0000313" key="16">
    <source>
        <dbReference type="Proteomes" id="UP000199322"/>
    </source>
</evidence>
<dbReference type="GO" id="GO:0006285">
    <property type="term" value="P:base-excision repair, AP site formation"/>
    <property type="evidence" value="ECO:0007669"/>
    <property type="project" value="TreeGrafter"/>
</dbReference>
<dbReference type="RefSeq" id="WP_091402895.1">
    <property type="nucleotide sequence ID" value="NZ_FMYV01000002.1"/>
</dbReference>
<dbReference type="Proteomes" id="UP000297288">
    <property type="component" value="Unassembled WGS sequence"/>
</dbReference>
<dbReference type="PIRSF" id="PIRSF001435">
    <property type="entry name" value="Nth"/>
    <property type="match status" value="1"/>
</dbReference>
<comment type="cofactor">
    <cofactor evidence="12">
        <name>[4Fe-4S] cluster</name>
        <dbReference type="ChEBI" id="CHEBI:49883"/>
    </cofactor>
    <text evidence="12">Binds 1 [4Fe-4S] cluster.</text>
</comment>
<reference evidence="14 16" key="1">
    <citation type="submission" date="2016-10" db="EMBL/GenBank/DDBJ databases">
        <authorList>
            <person name="de Groot N.N."/>
        </authorList>
    </citation>
    <scope>NUCLEOTIDE SEQUENCE [LARGE SCALE GENOMIC DNA]</scope>
    <source>
        <strain evidence="14 16">WG14</strain>
    </source>
</reference>
<feature type="binding site" evidence="12">
    <location>
        <position position="192"/>
    </location>
    <ligand>
        <name>[4Fe-4S] cluster</name>
        <dbReference type="ChEBI" id="CHEBI:49883"/>
    </ligand>
</feature>
<dbReference type="SMART" id="SM00478">
    <property type="entry name" value="ENDO3c"/>
    <property type="match status" value="1"/>
</dbReference>
<keyword evidence="4 12" id="KW-0227">DNA damage</keyword>
<keyword evidence="7 12" id="KW-0411">Iron-sulfur</keyword>
<dbReference type="InterPro" id="IPR005759">
    <property type="entry name" value="Nth"/>
</dbReference>
<keyword evidence="16" id="KW-1185">Reference proteome</keyword>
<evidence type="ECO:0000256" key="7">
    <source>
        <dbReference type="ARBA" id="ARBA00023014"/>
    </source>
</evidence>